<dbReference type="PANTHER" id="PTHR34788">
    <property type="entry name" value="F15I1.22"/>
    <property type="match status" value="1"/>
</dbReference>
<dbReference type="Proteomes" id="UP001222027">
    <property type="component" value="Unassembled WGS sequence"/>
</dbReference>
<sequence length="118" mass="13527">MPTSNDGDPCPPALPRRPAFFHLPRRRRMAVVRLGSRRGWRWRGRRLLAGLLRRLRLRCLAAKYRAALRRLRACHAALVRDLMEGAASIEAVQSRLSMESYFAAPFFPVTTVNCHALF</sequence>
<organism evidence="1 2">
    <name type="scientific">Ensete ventricosum</name>
    <name type="common">Abyssinian banana</name>
    <name type="synonym">Musa ensete</name>
    <dbReference type="NCBI Taxonomy" id="4639"/>
    <lineage>
        <taxon>Eukaryota</taxon>
        <taxon>Viridiplantae</taxon>
        <taxon>Streptophyta</taxon>
        <taxon>Embryophyta</taxon>
        <taxon>Tracheophyta</taxon>
        <taxon>Spermatophyta</taxon>
        <taxon>Magnoliopsida</taxon>
        <taxon>Liliopsida</taxon>
        <taxon>Zingiberales</taxon>
        <taxon>Musaceae</taxon>
        <taxon>Ensete</taxon>
    </lineage>
</organism>
<evidence type="ECO:0000313" key="2">
    <source>
        <dbReference type="Proteomes" id="UP001222027"/>
    </source>
</evidence>
<name>A0AAV8RFF7_ENSVE</name>
<dbReference type="EMBL" id="JAQQAF010000003">
    <property type="protein sequence ID" value="KAJ8500775.1"/>
    <property type="molecule type" value="Genomic_DNA"/>
</dbReference>
<keyword evidence="2" id="KW-1185">Reference proteome</keyword>
<accession>A0AAV8RFF7</accession>
<reference evidence="1 2" key="1">
    <citation type="submission" date="2022-12" db="EMBL/GenBank/DDBJ databases">
        <title>Chromosome-scale assembly of the Ensete ventricosum genome.</title>
        <authorList>
            <person name="Dussert Y."/>
            <person name="Stocks J."/>
            <person name="Wendawek A."/>
            <person name="Woldeyes F."/>
            <person name="Nichols R.A."/>
            <person name="Borrell J.S."/>
        </authorList>
    </citation>
    <scope>NUCLEOTIDE SEQUENCE [LARGE SCALE GENOMIC DNA]</scope>
    <source>
        <strain evidence="2">cv. Maze</strain>
        <tissue evidence="1">Seeds</tissue>
    </source>
</reference>
<protein>
    <submittedName>
        <fullName evidence="1">Uncharacterized protein</fullName>
    </submittedName>
</protein>
<dbReference type="PANTHER" id="PTHR34788:SF4">
    <property type="entry name" value="F15I1.22"/>
    <property type="match status" value="1"/>
</dbReference>
<gene>
    <name evidence="1" type="ORF">OPV22_011327</name>
</gene>
<dbReference type="AlphaFoldDB" id="A0AAV8RFF7"/>
<proteinExistence type="predicted"/>
<comment type="caution">
    <text evidence="1">The sequence shown here is derived from an EMBL/GenBank/DDBJ whole genome shotgun (WGS) entry which is preliminary data.</text>
</comment>
<evidence type="ECO:0000313" key="1">
    <source>
        <dbReference type="EMBL" id="KAJ8500775.1"/>
    </source>
</evidence>